<keyword evidence="5" id="KW-1185">Reference proteome</keyword>
<evidence type="ECO:0000256" key="2">
    <source>
        <dbReference type="ARBA" id="ARBA00023315"/>
    </source>
</evidence>
<dbReference type="OrthoDB" id="9804026at2"/>
<dbReference type="PROSITE" id="PS51186">
    <property type="entry name" value="GNAT"/>
    <property type="match status" value="1"/>
</dbReference>
<dbReference type="GO" id="GO:0016747">
    <property type="term" value="F:acyltransferase activity, transferring groups other than amino-acyl groups"/>
    <property type="evidence" value="ECO:0007669"/>
    <property type="project" value="InterPro"/>
</dbReference>
<sequence length="178" mass="18962">MTALPPGRIEAIGPGDGEWLALLHAACFPAEPWPADAWDGLLAQPGVVGAALVAGDRPIGLALWRSVVDEAEILTIGVDPAHRRRAAGRMLLDHLLAVLPDGVDRVHLEVAEDNAAAVALYAAAGFRQVGIRPGYYRRPRGPAVTALLFTRVRANGLVGIADSDYRPGYHGRATRKRV</sequence>
<keyword evidence="2" id="KW-0012">Acyltransferase</keyword>
<accession>A0A3N1LJF1</accession>
<keyword evidence="1 4" id="KW-0808">Transferase</keyword>
<reference evidence="4 5" key="1">
    <citation type="submission" date="2018-11" db="EMBL/GenBank/DDBJ databases">
        <title>Genomic Encyclopedia of Type Strains, Phase IV (KMG-IV): sequencing the most valuable type-strain genomes for metagenomic binning, comparative biology and taxonomic classification.</title>
        <authorList>
            <person name="Goeker M."/>
        </authorList>
    </citation>
    <scope>NUCLEOTIDE SEQUENCE [LARGE SCALE GENOMIC DNA]</scope>
    <source>
        <strain evidence="4 5">DSM 5900</strain>
    </source>
</reference>
<evidence type="ECO:0000256" key="1">
    <source>
        <dbReference type="ARBA" id="ARBA00022679"/>
    </source>
</evidence>
<feature type="domain" description="N-acetyltransferase" evidence="3">
    <location>
        <begin position="7"/>
        <end position="151"/>
    </location>
</feature>
<gene>
    <name evidence="4" type="ORF">EDC65_2858</name>
</gene>
<dbReference type="PANTHER" id="PTHR43420">
    <property type="entry name" value="ACETYLTRANSFERASE"/>
    <property type="match status" value="1"/>
</dbReference>
<dbReference type="Pfam" id="PF00583">
    <property type="entry name" value="Acetyltransf_1"/>
    <property type="match status" value="1"/>
</dbReference>
<evidence type="ECO:0000313" key="5">
    <source>
        <dbReference type="Proteomes" id="UP000278222"/>
    </source>
</evidence>
<dbReference type="AlphaFoldDB" id="A0A3N1LJF1"/>
<dbReference type="PANTHER" id="PTHR43420:SF44">
    <property type="entry name" value="ACETYLTRANSFERASE YPEA"/>
    <property type="match status" value="1"/>
</dbReference>
<dbReference type="EMBL" id="RJKX01000014">
    <property type="protein sequence ID" value="ROP90998.1"/>
    <property type="molecule type" value="Genomic_DNA"/>
</dbReference>
<dbReference type="Proteomes" id="UP000278222">
    <property type="component" value="Unassembled WGS sequence"/>
</dbReference>
<evidence type="ECO:0000313" key="4">
    <source>
        <dbReference type="EMBL" id="ROP90998.1"/>
    </source>
</evidence>
<dbReference type="InterPro" id="IPR016181">
    <property type="entry name" value="Acyl_CoA_acyltransferase"/>
</dbReference>
<comment type="caution">
    <text evidence="4">The sequence shown here is derived from an EMBL/GenBank/DDBJ whole genome shotgun (WGS) entry which is preliminary data.</text>
</comment>
<dbReference type="RefSeq" id="WP_123690554.1">
    <property type="nucleotide sequence ID" value="NZ_AP019700.1"/>
</dbReference>
<protein>
    <submittedName>
        <fullName evidence="4">Ribosomal-protein-alanine N-acetyltransferase</fullName>
    </submittedName>
</protein>
<dbReference type="SUPFAM" id="SSF55729">
    <property type="entry name" value="Acyl-CoA N-acyltransferases (Nat)"/>
    <property type="match status" value="1"/>
</dbReference>
<dbReference type="InterPro" id="IPR000182">
    <property type="entry name" value="GNAT_dom"/>
</dbReference>
<dbReference type="Gene3D" id="3.40.630.30">
    <property type="match status" value="1"/>
</dbReference>
<proteinExistence type="predicted"/>
<dbReference type="CDD" id="cd04301">
    <property type="entry name" value="NAT_SF"/>
    <property type="match status" value="1"/>
</dbReference>
<dbReference type="InterPro" id="IPR050680">
    <property type="entry name" value="YpeA/RimI_acetyltransf"/>
</dbReference>
<evidence type="ECO:0000259" key="3">
    <source>
        <dbReference type="PROSITE" id="PS51186"/>
    </source>
</evidence>
<name>A0A3N1LJF1_9PROT</name>
<organism evidence="4 5">
    <name type="scientific">Stella humosa</name>
    <dbReference type="NCBI Taxonomy" id="94"/>
    <lineage>
        <taxon>Bacteria</taxon>
        <taxon>Pseudomonadati</taxon>
        <taxon>Pseudomonadota</taxon>
        <taxon>Alphaproteobacteria</taxon>
        <taxon>Rhodospirillales</taxon>
        <taxon>Stellaceae</taxon>
        <taxon>Stella</taxon>
    </lineage>
</organism>